<accession>A0A5C6VBU7</accession>
<dbReference type="InterPro" id="IPR003594">
    <property type="entry name" value="HATPase_dom"/>
</dbReference>
<dbReference type="SUPFAM" id="SSF55874">
    <property type="entry name" value="ATPase domain of HSP90 chaperone/DNA topoisomerase II/histidine kinase"/>
    <property type="match status" value="1"/>
</dbReference>
<dbReference type="InterPro" id="IPR036097">
    <property type="entry name" value="HisK_dim/P_sf"/>
</dbReference>
<dbReference type="InterPro" id="IPR036890">
    <property type="entry name" value="HATPase_C_sf"/>
</dbReference>
<evidence type="ECO:0000259" key="4">
    <source>
        <dbReference type="PROSITE" id="PS50109"/>
    </source>
</evidence>
<evidence type="ECO:0000313" key="5">
    <source>
        <dbReference type="EMBL" id="TXC82420.1"/>
    </source>
</evidence>
<dbReference type="Gene3D" id="1.10.287.130">
    <property type="match status" value="1"/>
</dbReference>
<dbReference type="Proteomes" id="UP000321776">
    <property type="component" value="Unassembled WGS sequence"/>
</dbReference>
<dbReference type="SMART" id="SM00387">
    <property type="entry name" value="HATPase_c"/>
    <property type="match status" value="1"/>
</dbReference>
<keyword evidence="3" id="KW-0597">Phosphoprotein</keyword>
<protein>
    <recommendedName>
        <fullName evidence="2">histidine kinase</fullName>
        <ecNumber evidence="2">2.7.13.3</ecNumber>
    </recommendedName>
</protein>
<evidence type="ECO:0000256" key="2">
    <source>
        <dbReference type="ARBA" id="ARBA00012438"/>
    </source>
</evidence>
<comment type="caution">
    <text evidence="5">The sequence shown here is derived from an EMBL/GenBank/DDBJ whole genome shotgun (WGS) entry which is preliminary data.</text>
</comment>
<evidence type="ECO:0000256" key="3">
    <source>
        <dbReference type="ARBA" id="ARBA00022553"/>
    </source>
</evidence>
<dbReference type="AlphaFoldDB" id="A0A5C6VBU7"/>
<name>A0A5C6VBU7_9BURK</name>
<dbReference type="PRINTS" id="PR00344">
    <property type="entry name" value="BCTRLSENSOR"/>
</dbReference>
<evidence type="ECO:0000256" key="1">
    <source>
        <dbReference type="ARBA" id="ARBA00000085"/>
    </source>
</evidence>
<dbReference type="PANTHER" id="PTHR43547:SF2">
    <property type="entry name" value="HYBRID SIGNAL TRANSDUCTION HISTIDINE KINASE C"/>
    <property type="match status" value="1"/>
</dbReference>
<dbReference type="InterPro" id="IPR004358">
    <property type="entry name" value="Sig_transdc_His_kin-like_C"/>
</dbReference>
<dbReference type="CDD" id="cd00082">
    <property type="entry name" value="HisKA"/>
    <property type="match status" value="1"/>
</dbReference>
<gene>
    <name evidence="5" type="ORF">FRZ40_18225</name>
</gene>
<dbReference type="CDD" id="cd00075">
    <property type="entry name" value="HATPase"/>
    <property type="match status" value="1"/>
</dbReference>
<sequence length="284" mass="30292">MLLRPTFLRLSAGAGSVYRTDSTMACIEGPAAPATIFPSGRPPPVFRGRKAPDVMDEILTMIAHELLGPLSPLRLAAHSIRRASPDQPDVIRVIETVERQIDAVSLLAEDLMDTQVDHGVLRLVKHEVGLMDFLADPLDAAALATAARNQSLTVVIADWTLRIDCDPIRLTQAVNNLLHNAVKYTPPGGHVRVTAQPEGHDLVLSVSDDGRGISAILLPHIFDIFAQFTPTIAASADDLGIGLAVVRAIVEAHGGAVLARSAGIGAGSEFTVWLPMDKPLCHTN</sequence>
<dbReference type="EMBL" id="VOQS01000003">
    <property type="protein sequence ID" value="TXC82420.1"/>
    <property type="molecule type" value="Genomic_DNA"/>
</dbReference>
<evidence type="ECO:0000313" key="6">
    <source>
        <dbReference type="Proteomes" id="UP000321776"/>
    </source>
</evidence>
<proteinExistence type="predicted"/>
<dbReference type="InterPro" id="IPR005467">
    <property type="entry name" value="His_kinase_dom"/>
</dbReference>
<dbReference type="Gene3D" id="3.30.565.10">
    <property type="entry name" value="Histidine kinase-like ATPase, C-terminal domain"/>
    <property type="match status" value="1"/>
</dbReference>
<dbReference type="EC" id="2.7.13.3" evidence="2"/>
<reference evidence="5 6" key="1">
    <citation type="journal article" date="2018" name="Int. J. Syst. Evol. Microbiol.">
        <title>Paraburkholderia azotifigens sp. nov., a nitrogen-fixing bacterium isolated from paddy soil.</title>
        <authorList>
            <person name="Choi G.M."/>
            <person name="Im W.T."/>
        </authorList>
    </citation>
    <scope>NUCLEOTIDE SEQUENCE [LARGE SCALE GENOMIC DNA]</scope>
    <source>
        <strain evidence="5 6">NF 2-5-3</strain>
    </source>
</reference>
<dbReference type="PANTHER" id="PTHR43547">
    <property type="entry name" value="TWO-COMPONENT HISTIDINE KINASE"/>
    <property type="match status" value="1"/>
</dbReference>
<dbReference type="SUPFAM" id="SSF47384">
    <property type="entry name" value="Homodimeric domain of signal transducing histidine kinase"/>
    <property type="match status" value="1"/>
</dbReference>
<dbReference type="InterPro" id="IPR003661">
    <property type="entry name" value="HisK_dim/P_dom"/>
</dbReference>
<dbReference type="GO" id="GO:0000155">
    <property type="term" value="F:phosphorelay sensor kinase activity"/>
    <property type="evidence" value="ECO:0007669"/>
    <property type="project" value="InterPro"/>
</dbReference>
<dbReference type="PROSITE" id="PS50109">
    <property type="entry name" value="HIS_KIN"/>
    <property type="match status" value="1"/>
</dbReference>
<feature type="domain" description="Histidine kinase" evidence="4">
    <location>
        <begin position="61"/>
        <end position="278"/>
    </location>
</feature>
<organism evidence="5 6">
    <name type="scientific">Paraburkholderia azotifigens</name>
    <dbReference type="NCBI Taxonomy" id="2057004"/>
    <lineage>
        <taxon>Bacteria</taxon>
        <taxon>Pseudomonadati</taxon>
        <taxon>Pseudomonadota</taxon>
        <taxon>Betaproteobacteria</taxon>
        <taxon>Burkholderiales</taxon>
        <taxon>Burkholderiaceae</taxon>
        <taxon>Paraburkholderia</taxon>
    </lineage>
</organism>
<keyword evidence="5" id="KW-0418">Kinase</keyword>
<dbReference type="Pfam" id="PF02518">
    <property type="entry name" value="HATPase_c"/>
    <property type="match status" value="1"/>
</dbReference>
<keyword evidence="5" id="KW-0808">Transferase</keyword>
<comment type="catalytic activity">
    <reaction evidence="1">
        <text>ATP + protein L-histidine = ADP + protein N-phospho-L-histidine.</text>
        <dbReference type="EC" id="2.7.13.3"/>
    </reaction>
</comment>